<accession>A0ABY6M2S1</accession>
<dbReference type="NCBIfam" id="TIGR00621">
    <property type="entry name" value="ssb"/>
    <property type="match status" value="1"/>
</dbReference>
<dbReference type="SUPFAM" id="SSF50249">
    <property type="entry name" value="Nucleic acid-binding proteins"/>
    <property type="match status" value="1"/>
</dbReference>
<dbReference type="EMBL" id="CP081495">
    <property type="protein sequence ID" value="UYW02070.1"/>
    <property type="molecule type" value="Genomic_DNA"/>
</dbReference>
<organism evidence="5 6">
    <name type="scientific">Flavobacterium agricola</name>
    <dbReference type="NCBI Taxonomy" id="2870839"/>
    <lineage>
        <taxon>Bacteria</taxon>
        <taxon>Pseudomonadati</taxon>
        <taxon>Bacteroidota</taxon>
        <taxon>Flavobacteriia</taxon>
        <taxon>Flavobacteriales</taxon>
        <taxon>Flavobacteriaceae</taxon>
        <taxon>Flavobacterium</taxon>
    </lineage>
</organism>
<sequence>MNQLILLGNVGNDAETHQFENNRYAIRFNLAVTESWKDTNGVKQSRTEWFRCTRYTTSPNLAAYIKKGTKLLVTGKAGAEAYVKDGQAVAIPICNVREIEFVDSANSNSQRNTETNHNQVAPQNESQANADNDDNDLPF</sequence>
<dbReference type="Pfam" id="PF00436">
    <property type="entry name" value="SSB"/>
    <property type="match status" value="1"/>
</dbReference>
<dbReference type="InterPro" id="IPR011344">
    <property type="entry name" value="ssDNA-bd"/>
</dbReference>
<keyword evidence="6" id="KW-1185">Reference proteome</keyword>
<dbReference type="PANTHER" id="PTHR10302:SF0">
    <property type="entry name" value="SINGLE-STRANDED DNA-BINDING PROTEIN, MITOCHONDRIAL"/>
    <property type="match status" value="1"/>
</dbReference>
<evidence type="ECO:0000256" key="3">
    <source>
        <dbReference type="RuleBase" id="RU000524"/>
    </source>
</evidence>
<evidence type="ECO:0000313" key="5">
    <source>
        <dbReference type="EMBL" id="UYW02070.1"/>
    </source>
</evidence>
<dbReference type="InterPro" id="IPR000424">
    <property type="entry name" value="Primosome_PriB/ssb"/>
</dbReference>
<protein>
    <recommendedName>
        <fullName evidence="2 3">Single-stranded DNA-binding protein</fullName>
    </recommendedName>
</protein>
<feature type="compositionally biased region" description="Polar residues" evidence="4">
    <location>
        <begin position="104"/>
        <end position="130"/>
    </location>
</feature>
<dbReference type="PROSITE" id="PS50935">
    <property type="entry name" value="SSB"/>
    <property type="match status" value="1"/>
</dbReference>
<dbReference type="CDD" id="cd04496">
    <property type="entry name" value="SSB_OBF"/>
    <property type="match status" value="1"/>
</dbReference>
<dbReference type="PIRSF" id="PIRSF002070">
    <property type="entry name" value="SSB"/>
    <property type="match status" value="1"/>
</dbReference>
<feature type="region of interest" description="Disordered" evidence="4">
    <location>
        <begin position="104"/>
        <end position="139"/>
    </location>
</feature>
<gene>
    <name evidence="5" type="primary">ssb</name>
    <name evidence="5" type="ORF">K5I29_03985</name>
</gene>
<proteinExistence type="predicted"/>
<evidence type="ECO:0000256" key="4">
    <source>
        <dbReference type="SAM" id="MobiDB-lite"/>
    </source>
</evidence>
<dbReference type="GO" id="GO:0003677">
    <property type="term" value="F:DNA binding"/>
    <property type="evidence" value="ECO:0007669"/>
    <property type="project" value="UniProtKB-KW"/>
</dbReference>
<name>A0ABY6M2S1_9FLAO</name>
<evidence type="ECO:0000256" key="2">
    <source>
        <dbReference type="PIRNR" id="PIRNR002070"/>
    </source>
</evidence>
<keyword evidence="1 2" id="KW-0238">DNA-binding</keyword>
<dbReference type="RefSeq" id="WP_264434553.1">
    <property type="nucleotide sequence ID" value="NZ_CP081495.1"/>
</dbReference>
<dbReference type="Proteomes" id="UP001163328">
    <property type="component" value="Chromosome"/>
</dbReference>
<dbReference type="InterPro" id="IPR012340">
    <property type="entry name" value="NA-bd_OB-fold"/>
</dbReference>
<dbReference type="Gene3D" id="2.40.50.140">
    <property type="entry name" value="Nucleic acid-binding proteins"/>
    <property type="match status" value="1"/>
</dbReference>
<dbReference type="PANTHER" id="PTHR10302">
    <property type="entry name" value="SINGLE-STRANDED DNA-BINDING PROTEIN"/>
    <property type="match status" value="1"/>
</dbReference>
<evidence type="ECO:0000256" key="1">
    <source>
        <dbReference type="ARBA" id="ARBA00023125"/>
    </source>
</evidence>
<reference evidence="5" key="1">
    <citation type="submission" date="2021-08" db="EMBL/GenBank/DDBJ databases">
        <title>Flavobacterium sp. strain CC-SYL302.</title>
        <authorList>
            <person name="Lin S.-Y."/>
            <person name="Lee T.-H."/>
            <person name="Young C.-C."/>
        </authorList>
    </citation>
    <scope>NUCLEOTIDE SEQUENCE</scope>
    <source>
        <strain evidence="5">CC-SYL302</strain>
    </source>
</reference>
<evidence type="ECO:0000313" key="6">
    <source>
        <dbReference type="Proteomes" id="UP001163328"/>
    </source>
</evidence>